<protein>
    <submittedName>
        <fullName evidence="1">DUF1654 domain-containing protein</fullName>
    </submittedName>
</protein>
<organism evidence="1 2">
    <name type="scientific">Pseudomonas quercus</name>
    <dbReference type="NCBI Taxonomy" id="2722792"/>
    <lineage>
        <taxon>Bacteria</taxon>
        <taxon>Pseudomonadati</taxon>
        <taxon>Pseudomonadota</taxon>
        <taxon>Gammaproteobacteria</taxon>
        <taxon>Pseudomonadales</taxon>
        <taxon>Pseudomonadaceae</taxon>
        <taxon>Pseudomonas</taxon>
    </lineage>
</organism>
<gene>
    <name evidence="1" type="ORF">HBH25_22675</name>
</gene>
<sequence length="83" mass="9295">MAKKSPVAPPAPKPYEVLALRLQRAINNPTAQKNKSALLERLDSDSDDAWEQIMAELAETDNVTVAHRDDGHIQIFWTVVQDD</sequence>
<dbReference type="EMBL" id="JAAVJI010000030">
    <property type="protein sequence ID" value="NJP03628.1"/>
    <property type="molecule type" value="Genomic_DNA"/>
</dbReference>
<dbReference type="InterPro" id="IPR012449">
    <property type="entry name" value="Phage_F116_Orf28"/>
</dbReference>
<dbReference type="Pfam" id="PF07867">
    <property type="entry name" value="DUF1654"/>
    <property type="match status" value="1"/>
</dbReference>
<dbReference type="RefSeq" id="WP_168086197.1">
    <property type="nucleotide sequence ID" value="NZ_JAAVJI010000030.1"/>
</dbReference>
<proteinExistence type="predicted"/>
<name>A0ABX0YJH4_9PSED</name>
<keyword evidence="2" id="KW-1185">Reference proteome</keyword>
<evidence type="ECO:0000313" key="2">
    <source>
        <dbReference type="Proteomes" id="UP000746535"/>
    </source>
</evidence>
<accession>A0ABX0YJH4</accession>
<evidence type="ECO:0000313" key="1">
    <source>
        <dbReference type="EMBL" id="NJP03628.1"/>
    </source>
</evidence>
<dbReference type="Proteomes" id="UP000746535">
    <property type="component" value="Unassembled WGS sequence"/>
</dbReference>
<reference evidence="1 2" key="1">
    <citation type="submission" date="2020-03" db="EMBL/GenBank/DDBJ databases">
        <authorList>
            <person name="Wang L."/>
            <person name="He N."/>
            <person name="Li Y."/>
            <person name="Fang Y."/>
            <person name="Zhang F."/>
        </authorList>
    </citation>
    <scope>NUCLEOTIDE SEQUENCE [LARGE SCALE GENOMIC DNA]</scope>
    <source>
        <strain evidence="2">hsmgli-8</strain>
    </source>
</reference>
<comment type="caution">
    <text evidence="1">The sequence shown here is derived from an EMBL/GenBank/DDBJ whole genome shotgun (WGS) entry which is preliminary data.</text>
</comment>